<name>A0A0G4G0E9_VITBC</name>
<accession>A0A0G4G0E9</accession>
<keyword evidence="2" id="KW-1185">Reference proteome</keyword>
<organism evidence="1 2">
    <name type="scientific">Vitrella brassicaformis (strain CCMP3155)</name>
    <dbReference type="NCBI Taxonomy" id="1169540"/>
    <lineage>
        <taxon>Eukaryota</taxon>
        <taxon>Sar</taxon>
        <taxon>Alveolata</taxon>
        <taxon>Colpodellida</taxon>
        <taxon>Vitrellaceae</taxon>
        <taxon>Vitrella</taxon>
    </lineage>
</organism>
<reference evidence="1 2" key="1">
    <citation type="submission" date="2014-11" db="EMBL/GenBank/DDBJ databases">
        <authorList>
            <person name="Zhu J."/>
            <person name="Qi W."/>
            <person name="Song R."/>
        </authorList>
    </citation>
    <scope>NUCLEOTIDE SEQUENCE [LARGE SCALE GENOMIC DNA]</scope>
</reference>
<proteinExistence type="predicted"/>
<dbReference type="EMBL" id="CDMY01000541">
    <property type="protein sequence ID" value="CEM21337.1"/>
    <property type="molecule type" value="Genomic_DNA"/>
</dbReference>
<dbReference type="Proteomes" id="UP000041254">
    <property type="component" value="Unassembled WGS sequence"/>
</dbReference>
<dbReference type="AlphaFoldDB" id="A0A0G4G0E9"/>
<evidence type="ECO:0000313" key="1">
    <source>
        <dbReference type="EMBL" id="CEM21337.1"/>
    </source>
</evidence>
<protein>
    <submittedName>
        <fullName evidence="1">Uncharacterized protein</fullName>
    </submittedName>
</protein>
<gene>
    <name evidence="1" type="ORF">Vbra_1806</name>
</gene>
<evidence type="ECO:0000313" key="2">
    <source>
        <dbReference type="Proteomes" id="UP000041254"/>
    </source>
</evidence>
<sequence length="111" mass="12435">MPGRWQPTRNRRLVQRIAKKVSEPDQLTVWDGACMRFSSNLNDRGISNGRLCFVGDASHCADPQSPYIAVRVAPLDVDIGQLQAATSAVIQQWPLIRVTASTRLRTFSIRE</sequence>
<dbReference type="InParanoid" id="A0A0G4G0E9"/>
<dbReference type="VEuPathDB" id="CryptoDB:Vbra_1806"/>